<dbReference type="InterPro" id="IPR036690">
    <property type="entry name" value="Fdx_antiC-bd_sf"/>
</dbReference>
<gene>
    <name evidence="2" type="primary">Fdxacb1</name>
    <name evidence="2" type="ORF">T4A_12250</name>
</gene>
<dbReference type="InterPro" id="IPR019446">
    <property type="entry name" value="BMT5-like"/>
</dbReference>
<evidence type="ECO:0000313" key="2">
    <source>
        <dbReference type="EMBL" id="KRY77636.1"/>
    </source>
</evidence>
<reference evidence="2 3" key="1">
    <citation type="submission" date="2015-01" db="EMBL/GenBank/DDBJ databases">
        <title>Evolution of Trichinella species and genotypes.</title>
        <authorList>
            <person name="Korhonen P.K."/>
            <person name="Edoardo P."/>
            <person name="Giuseppe L.R."/>
            <person name="Gasser R.B."/>
        </authorList>
    </citation>
    <scope>NUCLEOTIDE SEQUENCE [LARGE SCALE GENOMIC DNA]</scope>
    <source>
        <strain evidence="2">ISS13</strain>
    </source>
</reference>
<feature type="domain" description="25S rRNA (uridine-N(3))-methyltransferase BMT5-like" evidence="1">
    <location>
        <begin position="16"/>
        <end position="214"/>
    </location>
</feature>
<proteinExistence type="predicted"/>
<dbReference type="EMBL" id="JYDR01000006">
    <property type="protein sequence ID" value="KRY77636.1"/>
    <property type="molecule type" value="Genomic_DNA"/>
</dbReference>
<sequence>MQNDDPFNQLLCKRILILGDGNLTFSKALITAQAEENDCPLRLISTVYETEEQWLTRFPESTNGSIINHLRSRVLSIFHIHLCDGNAGVEVLFAVDGTRLQETLLPRVSAPFDCVVMNFPHTGGKTNLKHCRHLLKEIFMNLKHVLSENGKFYLSLLDGQFEIDKQRWSEAEQNSDIMFQVTMHKKDSWRVMYLAVYAGFVVDSIHDFPTKQLSGRGYVNAGFRGNAKSFHHNKVPIVVIFRRVPILTSTLTVVPRDVEQQHRQINILRPIYVHDVSFWISTADVDMELLKKAIFSFSKNMVKEVITVEIFHPDKQLFATTIRRGIPAGFCIGACLRLIWQCDEFALTREIARDFQLELRKYLENDFCHLHQCILKLR</sequence>
<evidence type="ECO:0000259" key="1">
    <source>
        <dbReference type="Pfam" id="PF10354"/>
    </source>
</evidence>
<dbReference type="Pfam" id="PF10354">
    <property type="entry name" value="BMT5-like"/>
    <property type="match status" value="1"/>
</dbReference>
<name>A0A0V1EVG9_TRIPS</name>
<dbReference type="GO" id="GO:0070475">
    <property type="term" value="P:rRNA base methylation"/>
    <property type="evidence" value="ECO:0007669"/>
    <property type="project" value="InterPro"/>
</dbReference>
<evidence type="ECO:0000313" key="3">
    <source>
        <dbReference type="Proteomes" id="UP000054632"/>
    </source>
</evidence>
<protein>
    <submittedName>
        <fullName evidence="2">Ferredoxin-fold anticodon-binding domain-containing protein 1-like protein</fullName>
    </submittedName>
</protein>
<comment type="caution">
    <text evidence="2">The sequence shown here is derived from an EMBL/GenBank/DDBJ whole genome shotgun (WGS) entry which is preliminary data.</text>
</comment>
<dbReference type="AlphaFoldDB" id="A0A0V1EVG9"/>
<dbReference type="InterPro" id="IPR029063">
    <property type="entry name" value="SAM-dependent_MTases_sf"/>
</dbReference>
<dbReference type="SUPFAM" id="SSF53335">
    <property type="entry name" value="S-adenosyl-L-methionine-dependent methyltransferases"/>
    <property type="match status" value="1"/>
</dbReference>
<dbReference type="Proteomes" id="UP000054632">
    <property type="component" value="Unassembled WGS sequence"/>
</dbReference>
<dbReference type="GO" id="GO:0070042">
    <property type="term" value="F:rRNA (uridine-N3-)-methyltransferase activity"/>
    <property type="evidence" value="ECO:0007669"/>
    <property type="project" value="InterPro"/>
</dbReference>
<accession>A0A0V1EVG9</accession>
<dbReference type="Gene3D" id="3.30.70.380">
    <property type="entry name" value="Ferrodoxin-fold anticodon-binding domain"/>
    <property type="match status" value="1"/>
</dbReference>
<organism evidence="2 3">
    <name type="scientific">Trichinella pseudospiralis</name>
    <name type="common">Parasitic roundworm</name>
    <dbReference type="NCBI Taxonomy" id="6337"/>
    <lineage>
        <taxon>Eukaryota</taxon>
        <taxon>Metazoa</taxon>
        <taxon>Ecdysozoa</taxon>
        <taxon>Nematoda</taxon>
        <taxon>Enoplea</taxon>
        <taxon>Dorylaimia</taxon>
        <taxon>Trichinellida</taxon>
        <taxon>Trichinellidae</taxon>
        <taxon>Trichinella</taxon>
    </lineage>
</organism>